<evidence type="ECO:0000256" key="4">
    <source>
        <dbReference type="ARBA" id="ARBA00022989"/>
    </source>
</evidence>
<feature type="transmembrane region" description="Helical" evidence="6">
    <location>
        <begin position="369"/>
        <end position="389"/>
    </location>
</feature>
<comment type="subcellular location">
    <subcellularLocation>
        <location evidence="1">Cell membrane</location>
        <topology evidence="1">Multi-pass membrane protein</topology>
    </subcellularLocation>
</comment>
<evidence type="ECO:0000313" key="7">
    <source>
        <dbReference type="EMBL" id="MBR0576073.1"/>
    </source>
</evidence>
<feature type="transmembrane region" description="Helical" evidence="6">
    <location>
        <begin position="150"/>
        <end position="171"/>
    </location>
</feature>
<keyword evidence="5 6" id="KW-0472">Membrane</keyword>
<feature type="transmembrane region" description="Helical" evidence="6">
    <location>
        <begin position="396"/>
        <end position="418"/>
    </location>
</feature>
<feature type="transmembrane region" description="Helical" evidence="6">
    <location>
        <begin position="12"/>
        <end position="32"/>
    </location>
</feature>
<accession>A0A941HR03</accession>
<dbReference type="AlphaFoldDB" id="A0A941HR03"/>
<evidence type="ECO:0000256" key="5">
    <source>
        <dbReference type="ARBA" id="ARBA00023136"/>
    </source>
</evidence>
<evidence type="ECO:0000256" key="6">
    <source>
        <dbReference type="SAM" id="Phobius"/>
    </source>
</evidence>
<feature type="transmembrane region" description="Helical" evidence="6">
    <location>
        <begin position="325"/>
        <end position="349"/>
    </location>
</feature>
<sequence>MSDRAGIKISRKSFFSSMGILLFLMVLVGVLTKTIPAGVYQRVITDGRETIVPGSFRLAGTVDYPIYRWFLAPLEVLRGSDSAMIIVIILFLLFIGSAFTLLDGSGILRYMMETLVSRFSKKKYLLMGALILFFMLFGALFGIFEELIVLVPLAIALSYSFGWDSLVGLGFSAMASGFGFAAAIFNPFTLGVAQTLAGLPPYSGTAFRVLIFITLYLMLYGFLAFYARRIEKNPERSSVYNEDREARRRYQFLEEDSLLGKSEVGKAAKIFGGFMGGILLLILLGFFVPALSSVTLPLVAVIFLTGGIVSALTSGYAPGKLLKNLFAGFLGMLPAVVLILMAMSIKHIMTEGKVMDSILYYTSGRLADLGANEAVAGLFFLILFLDFFIGSGSAKAFLVMPILLPLTDMVGLTRQTAVLAFCFGDGFSNLMFPTNPTLMIALGLTVVSYPKWMRWSLKFQAAVFIVALGFLFLANRMAYGPF</sequence>
<dbReference type="Pfam" id="PF03606">
    <property type="entry name" value="DcuC"/>
    <property type="match status" value="1"/>
</dbReference>
<name>A0A941HR03_9CLOT</name>
<dbReference type="InterPro" id="IPR051679">
    <property type="entry name" value="DASS-Related_Transporters"/>
</dbReference>
<keyword evidence="2" id="KW-1003">Cell membrane</keyword>
<protein>
    <submittedName>
        <fullName evidence="7">YfcC family protein</fullName>
    </submittedName>
</protein>
<gene>
    <name evidence="7" type="ORF">KCG48_06925</name>
</gene>
<dbReference type="GO" id="GO:0005886">
    <property type="term" value="C:plasma membrane"/>
    <property type="evidence" value="ECO:0007669"/>
    <property type="project" value="UniProtKB-SubCell"/>
</dbReference>
<dbReference type="EMBL" id="JAGSCS010000007">
    <property type="protein sequence ID" value="MBR0576073.1"/>
    <property type="molecule type" value="Genomic_DNA"/>
</dbReference>
<keyword evidence="4 6" id="KW-1133">Transmembrane helix</keyword>
<feature type="transmembrane region" description="Helical" evidence="6">
    <location>
        <begin position="294"/>
        <end position="313"/>
    </location>
</feature>
<feature type="transmembrane region" description="Helical" evidence="6">
    <location>
        <begin position="430"/>
        <end position="449"/>
    </location>
</feature>
<keyword evidence="3 6" id="KW-0812">Transmembrane</keyword>
<feature type="transmembrane region" description="Helical" evidence="6">
    <location>
        <begin position="83"/>
        <end position="103"/>
    </location>
</feature>
<evidence type="ECO:0000313" key="8">
    <source>
        <dbReference type="Proteomes" id="UP000675379"/>
    </source>
</evidence>
<dbReference type="PANTHER" id="PTHR43652">
    <property type="entry name" value="BASIC AMINO ACID ANTIPORTER YFCC-RELATED"/>
    <property type="match status" value="1"/>
</dbReference>
<dbReference type="Proteomes" id="UP000675379">
    <property type="component" value="Unassembled WGS sequence"/>
</dbReference>
<organism evidence="7 8">
    <name type="scientific">Proteiniclasticum sediminis</name>
    <dbReference type="NCBI Taxonomy" id="2804028"/>
    <lineage>
        <taxon>Bacteria</taxon>
        <taxon>Bacillati</taxon>
        <taxon>Bacillota</taxon>
        <taxon>Clostridia</taxon>
        <taxon>Eubacteriales</taxon>
        <taxon>Clostridiaceae</taxon>
        <taxon>Proteiniclasticum</taxon>
    </lineage>
</organism>
<keyword evidence="8" id="KW-1185">Reference proteome</keyword>
<proteinExistence type="predicted"/>
<dbReference type="PANTHER" id="PTHR43652:SF2">
    <property type="entry name" value="BASIC AMINO ACID ANTIPORTER YFCC-RELATED"/>
    <property type="match status" value="1"/>
</dbReference>
<dbReference type="InterPro" id="IPR018385">
    <property type="entry name" value="C4_dicarb_anaerob_car-like"/>
</dbReference>
<evidence type="ECO:0000256" key="2">
    <source>
        <dbReference type="ARBA" id="ARBA00022475"/>
    </source>
</evidence>
<feature type="transmembrane region" description="Helical" evidence="6">
    <location>
        <begin position="178"/>
        <end position="199"/>
    </location>
</feature>
<reference evidence="7" key="1">
    <citation type="submission" date="2021-04" db="EMBL/GenBank/DDBJ databases">
        <title>Proteiniclasticum sedimins sp. nov., an obligate anaerobic bacterium isolated from anaerobic sludge.</title>
        <authorList>
            <person name="Liu J."/>
        </authorList>
    </citation>
    <scope>NUCLEOTIDE SEQUENCE</scope>
    <source>
        <strain evidence="7">BAD-10</strain>
    </source>
</reference>
<evidence type="ECO:0000256" key="1">
    <source>
        <dbReference type="ARBA" id="ARBA00004651"/>
    </source>
</evidence>
<evidence type="ECO:0000256" key="3">
    <source>
        <dbReference type="ARBA" id="ARBA00022692"/>
    </source>
</evidence>
<feature type="transmembrane region" description="Helical" evidence="6">
    <location>
        <begin position="205"/>
        <end position="227"/>
    </location>
</feature>
<feature type="transmembrane region" description="Helical" evidence="6">
    <location>
        <begin position="270"/>
        <end position="288"/>
    </location>
</feature>
<feature type="transmembrane region" description="Helical" evidence="6">
    <location>
        <begin position="461"/>
        <end position="479"/>
    </location>
</feature>
<comment type="caution">
    <text evidence="7">The sequence shown here is derived from an EMBL/GenBank/DDBJ whole genome shotgun (WGS) entry which is preliminary data.</text>
</comment>
<feature type="transmembrane region" description="Helical" evidence="6">
    <location>
        <begin position="124"/>
        <end position="144"/>
    </location>
</feature>